<dbReference type="OrthoDB" id="442731at2759"/>
<feature type="chain" id="PRO_5044565814" evidence="5">
    <location>
        <begin position="25"/>
        <end position="539"/>
    </location>
</feature>
<dbReference type="Gene3D" id="3.20.20.80">
    <property type="entry name" value="Glycosidases"/>
    <property type="match status" value="1"/>
</dbReference>
<keyword evidence="8" id="KW-1185">Reference proteome</keyword>
<reference evidence="9" key="2">
    <citation type="submission" date="2025-04" db="UniProtKB">
        <authorList>
            <consortium name="RefSeq"/>
        </authorList>
    </citation>
    <scope>IDENTIFICATION</scope>
</reference>
<evidence type="ECO:0000256" key="4">
    <source>
        <dbReference type="RuleBase" id="RU361153"/>
    </source>
</evidence>
<evidence type="ECO:0000256" key="5">
    <source>
        <dbReference type="SAM" id="SignalP"/>
    </source>
</evidence>
<dbReference type="InterPro" id="IPR001547">
    <property type="entry name" value="Glyco_hydro_5"/>
</dbReference>
<proteinExistence type="inferred from homology"/>
<accession>A0A1S3CTF8</accession>
<dbReference type="InterPro" id="IPR017853">
    <property type="entry name" value="GH"/>
</dbReference>
<dbReference type="GO" id="GO:0000272">
    <property type="term" value="P:polysaccharide catabolic process"/>
    <property type="evidence" value="ECO:0007669"/>
    <property type="project" value="InterPro"/>
</dbReference>
<dbReference type="InParanoid" id="A0A1S3CTF8"/>
<evidence type="ECO:0000313" key="8">
    <source>
        <dbReference type="Proteomes" id="UP001652600"/>
    </source>
</evidence>
<dbReference type="SUPFAM" id="SSF51445">
    <property type="entry name" value="(Trans)glycosidases"/>
    <property type="match status" value="1"/>
</dbReference>
<dbReference type="eggNOG" id="ENOG502QVYM">
    <property type="taxonomic scope" value="Eukaryota"/>
</dbReference>
<feature type="domain" description="Glycoside hydrolase family 5" evidence="6">
    <location>
        <begin position="66"/>
        <end position="350"/>
    </location>
</feature>
<protein>
    <submittedName>
        <fullName evidence="9">Major extracellular endoglucanase-like</fullName>
    </submittedName>
</protein>
<dbReference type="Pfam" id="PF00150">
    <property type="entry name" value="Cellulase"/>
    <property type="match status" value="1"/>
</dbReference>
<evidence type="ECO:0000256" key="3">
    <source>
        <dbReference type="ARBA" id="ARBA00023295"/>
    </source>
</evidence>
<dbReference type="Gramene" id="MELO3C005434.2.1">
    <property type="protein sequence ID" value="MELO3C005434.2.1"/>
    <property type="gene ID" value="MELO3C005434.2"/>
</dbReference>
<dbReference type="SUPFAM" id="SSF50370">
    <property type="entry name" value="Ricin B-like lectins"/>
    <property type="match status" value="1"/>
</dbReference>
<name>A0A1S3CTF8_CUCME</name>
<dbReference type="AlphaFoldDB" id="A0A1S3CTF8"/>
<dbReference type="RefSeq" id="XP_008467306.1">
    <property type="nucleotide sequence ID" value="XM_008469084.2"/>
</dbReference>
<dbReference type="EnsemblPlants" id="MELO3C005434.2.1">
    <property type="protein sequence ID" value="MELO3C005434.2.1"/>
    <property type="gene ID" value="MELO3C005434.2"/>
</dbReference>
<evidence type="ECO:0000313" key="9">
    <source>
        <dbReference type="RefSeq" id="XP_008467306.1"/>
    </source>
</evidence>
<comment type="similarity">
    <text evidence="1 4">Belongs to the glycosyl hydrolase 5 (cellulase A) family.</text>
</comment>
<dbReference type="Gene3D" id="2.80.10.50">
    <property type="match status" value="1"/>
</dbReference>
<dbReference type="Proteomes" id="UP001652600">
    <property type="component" value="Chromosome 9"/>
</dbReference>
<keyword evidence="5" id="KW-0732">Signal</keyword>
<dbReference type="KEGG" id="cmo:103504686"/>
<gene>
    <name evidence="9" type="primary">LOC103504686</name>
    <name evidence="7" type="synonym">103504686</name>
</gene>
<sequence>MGITTQFSFVVLAFICFFSSLSYSLPLSTNGRWIVDSATGHRVKLVCVNWPSHTQSMLIEGLDRRPLKDLANEVMRLKFNCVRLTYATHMFTRYANRTVEENFDLLDLRASKVGLALHNPFVLNMTIFEAYEAVVDVLGTSGLMVIADNHISQPRWCCSLEDGNGFFGDRYFDSEEWLEGLRLVARRFYNKSAVVAMSLRNELRGASSKSKDWNKYVTQGATTIHNINPNILVIISGLNFDNDLRCQRQYPLQLNNLHNKLVFEVHLYSFSGESQSKFIHNPLNKICSKIINGFVQRAEFVMEGAEAVPLFVSEFGLDQTGVNEADDRFLSCFSAHLVEKDLDWALWGWQGSYYYRQGKVELEEVFGVLNYNWSDVRNPRFSQMFQLLQTMLQDPNSNSSNTYLMYHPQSGQCVQVHDMKQKEIFLNNCSNASHWSYEGDGTPIMLASTNFCLKANGNGLPPSLSRDCFGEQSVWTAISDSKLHLATLTKQGNNGMCLEKESSNSSRILMRSCVCVGSDSNCLQDTQAQWFQLVVTNTL</sequence>
<dbReference type="PANTHER" id="PTHR31263">
    <property type="entry name" value="CELLULASE FAMILY PROTEIN (AFU_ORTHOLOGUE AFUA_5G14560)"/>
    <property type="match status" value="1"/>
</dbReference>
<dbReference type="InterPro" id="IPR035992">
    <property type="entry name" value="Ricin_B-like_lectins"/>
</dbReference>
<dbReference type="GO" id="GO:0004553">
    <property type="term" value="F:hydrolase activity, hydrolyzing O-glycosyl compounds"/>
    <property type="evidence" value="ECO:0007669"/>
    <property type="project" value="InterPro"/>
</dbReference>
<dbReference type="SMR" id="A0A1S3CTF8"/>
<organism evidence="8 9">
    <name type="scientific">Cucumis melo</name>
    <name type="common">Muskmelon</name>
    <dbReference type="NCBI Taxonomy" id="3656"/>
    <lineage>
        <taxon>Eukaryota</taxon>
        <taxon>Viridiplantae</taxon>
        <taxon>Streptophyta</taxon>
        <taxon>Embryophyta</taxon>
        <taxon>Tracheophyta</taxon>
        <taxon>Spermatophyta</taxon>
        <taxon>Magnoliopsida</taxon>
        <taxon>eudicotyledons</taxon>
        <taxon>Gunneridae</taxon>
        <taxon>Pentapetalae</taxon>
        <taxon>rosids</taxon>
        <taxon>fabids</taxon>
        <taxon>Cucurbitales</taxon>
        <taxon>Cucurbitaceae</taxon>
        <taxon>Benincaseae</taxon>
        <taxon>Cucumis</taxon>
    </lineage>
</organism>
<evidence type="ECO:0000256" key="1">
    <source>
        <dbReference type="ARBA" id="ARBA00005641"/>
    </source>
</evidence>
<feature type="signal peptide" evidence="5">
    <location>
        <begin position="1"/>
        <end position="24"/>
    </location>
</feature>
<evidence type="ECO:0000256" key="2">
    <source>
        <dbReference type="ARBA" id="ARBA00022801"/>
    </source>
</evidence>
<dbReference type="GeneID" id="103504686"/>
<keyword evidence="3 4" id="KW-0326">Glycosidase</keyword>
<reference evidence="7" key="1">
    <citation type="submission" date="2023-03" db="UniProtKB">
        <authorList>
            <consortium name="EnsemblPlants"/>
        </authorList>
    </citation>
    <scope>IDENTIFICATION</scope>
</reference>
<keyword evidence="2 4" id="KW-0378">Hydrolase</keyword>
<evidence type="ECO:0000259" key="6">
    <source>
        <dbReference type="Pfam" id="PF00150"/>
    </source>
</evidence>
<evidence type="ECO:0000313" key="7">
    <source>
        <dbReference type="EnsemblPlants" id="MELO3C005434.2.1"/>
    </source>
</evidence>
<dbReference type="PANTHER" id="PTHR31263:SF0">
    <property type="entry name" value="CELLULASE FAMILY PROTEIN (AFU_ORTHOLOGUE AFUA_5G14560)"/>
    <property type="match status" value="1"/>
</dbReference>
<dbReference type="PROSITE" id="PS50231">
    <property type="entry name" value="RICIN_B_LECTIN"/>
    <property type="match status" value="1"/>
</dbReference>